<evidence type="ECO:0000256" key="4">
    <source>
        <dbReference type="ARBA" id="ARBA00022989"/>
    </source>
</evidence>
<feature type="transmembrane region" description="Helical" evidence="6">
    <location>
        <begin position="107"/>
        <end position="125"/>
    </location>
</feature>
<evidence type="ECO:0000256" key="3">
    <source>
        <dbReference type="ARBA" id="ARBA00022692"/>
    </source>
</evidence>
<feature type="transmembrane region" description="Helical" evidence="6">
    <location>
        <begin position="60"/>
        <end position="78"/>
    </location>
</feature>
<evidence type="ECO:0000313" key="7">
    <source>
        <dbReference type="EMBL" id="GAA6499720.1"/>
    </source>
</evidence>
<proteinExistence type="inferred from homology"/>
<dbReference type="RefSeq" id="WP_054352406.1">
    <property type="nucleotide sequence ID" value="NZ_AP031413.1"/>
</dbReference>
<evidence type="ECO:0000256" key="6">
    <source>
        <dbReference type="SAM" id="Phobius"/>
    </source>
</evidence>
<keyword evidence="3 6" id="KW-0812">Transmembrane</keyword>
<comment type="caution">
    <text evidence="7">The sequence shown here is derived from an EMBL/GenBank/DDBJ whole genome shotgun (WGS) entry which is preliminary data.</text>
</comment>
<protein>
    <recommendedName>
        <fullName evidence="9">Lysoplasmalogenase</fullName>
    </recommendedName>
</protein>
<dbReference type="Proteomes" id="UP001600941">
    <property type="component" value="Unassembled WGS sequence"/>
</dbReference>
<feature type="transmembrane region" description="Helical" evidence="6">
    <location>
        <begin position="198"/>
        <end position="217"/>
    </location>
</feature>
<feature type="transmembrane region" description="Helical" evidence="6">
    <location>
        <begin position="137"/>
        <end position="158"/>
    </location>
</feature>
<accession>A0ABQ0BTA7</accession>
<evidence type="ECO:0000256" key="5">
    <source>
        <dbReference type="ARBA" id="ARBA00023136"/>
    </source>
</evidence>
<dbReference type="EMBL" id="BAABZQ010000001">
    <property type="protein sequence ID" value="GAA6499720.1"/>
    <property type="molecule type" value="Genomic_DNA"/>
</dbReference>
<evidence type="ECO:0000256" key="2">
    <source>
        <dbReference type="ARBA" id="ARBA00007375"/>
    </source>
</evidence>
<name>A0ABQ0BTA7_9FIRM</name>
<sequence length="218" mass="23289">MKGWEMLLLPAAAVLMVFLGTTYVRKKHETGRKEIGYKVSATLMAVLPALYLAIREQNRVSLLIAAGTLCCMAADALLEVQFVTGAAVFAAAHLFFIAGMLCLVSPGLFTLVLFACVYAVLFAILRPYIRKLGKLAVLGALYVAFLCAMFSMAGTVFFENPGLSGGAAALGGAAFVASDTILAVNLIGEKNSRKLDKILLVLYYSAVYLLAVCRYLPG</sequence>
<reference evidence="7 8" key="1">
    <citation type="submission" date="2024-04" db="EMBL/GenBank/DDBJ databases">
        <title>Defined microbial consortia suppress multidrug-resistant proinflammatory Enterobacteriaceae via ecological control.</title>
        <authorList>
            <person name="Furuichi M."/>
            <person name="Kawaguchi T."/>
            <person name="Pust M."/>
            <person name="Yasuma K."/>
            <person name="Plichta D."/>
            <person name="Hasegawa N."/>
            <person name="Ohya T."/>
            <person name="Bhattarai S."/>
            <person name="Sasajima S."/>
            <person name="Aoto Y."/>
            <person name="Tuganbaev T."/>
            <person name="Yaginuma M."/>
            <person name="Ueda M."/>
            <person name="Okahashi N."/>
            <person name="Amafuji K."/>
            <person name="Kiridooshi Y."/>
            <person name="Sugita K."/>
            <person name="Strazar M."/>
            <person name="Skelly A."/>
            <person name="Suda W."/>
            <person name="Hattori M."/>
            <person name="Nakamoto N."/>
            <person name="Caballero S."/>
            <person name="Norman J."/>
            <person name="Olle B."/>
            <person name="Tanoue T."/>
            <person name="Arita M."/>
            <person name="Bucci V."/>
            <person name="Atarashi K."/>
            <person name="Xavier R."/>
            <person name="Honda K."/>
        </authorList>
    </citation>
    <scope>NUCLEOTIDE SEQUENCE [LARGE SCALE GENOMIC DNA]</scope>
    <source>
        <strain evidence="8">k34-0107-D12</strain>
    </source>
</reference>
<feature type="transmembrane region" description="Helical" evidence="6">
    <location>
        <begin position="6"/>
        <end position="24"/>
    </location>
</feature>
<feature type="transmembrane region" description="Helical" evidence="6">
    <location>
        <begin position="36"/>
        <end position="54"/>
    </location>
</feature>
<gene>
    <name evidence="7" type="ORF">K340107D12_25360</name>
</gene>
<dbReference type="Pfam" id="PF07947">
    <property type="entry name" value="YhhN"/>
    <property type="match status" value="1"/>
</dbReference>
<organism evidence="7 8">
    <name type="scientific">Blautia parvula</name>
    <dbReference type="NCBI Taxonomy" id="2877527"/>
    <lineage>
        <taxon>Bacteria</taxon>
        <taxon>Bacillati</taxon>
        <taxon>Bacillota</taxon>
        <taxon>Clostridia</taxon>
        <taxon>Lachnospirales</taxon>
        <taxon>Lachnospiraceae</taxon>
        <taxon>Blautia</taxon>
    </lineage>
</organism>
<feature type="transmembrane region" description="Helical" evidence="6">
    <location>
        <begin position="164"/>
        <end position="186"/>
    </location>
</feature>
<keyword evidence="8" id="KW-1185">Reference proteome</keyword>
<evidence type="ECO:0008006" key="9">
    <source>
        <dbReference type="Google" id="ProtNLM"/>
    </source>
</evidence>
<dbReference type="PANTHER" id="PTHR31885:SF6">
    <property type="entry name" value="GH04784P"/>
    <property type="match status" value="1"/>
</dbReference>
<keyword evidence="5 6" id="KW-0472">Membrane</keyword>
<evidence type="ECO:0000256" key="1">
    <source>
        <dbReference type="ARBA" id="ARBA00004141"/>
    </source>
</evidence>
<evidence type="ECO:0000313" key="8">
    <source>
        <dbReference type="Proteomes" id="UP001600941"/>
    </source>
</evidence>
<keyword evidence="4 6" id="KW-1133">Transmembrane helix</keyword>
<comment type="similarity">
    <text evidence="2">Belongs to the TMEM86 family.</text>
</comment>
<dbReference type="InterPro" id="IPR012506">
    <property type="entry name" value="TMEM86B-like"/>
</dbReference>
<comment type="subcellular location">
    <subcellularLocation>
        <location evidence="1">Membrane</location>
        <topology evidence="1">Multi-pass membrane protein</topology>
    </subcellularLocation>
</comment>
<dbReference type="PANTHER" id="PTHR31885">
    <property type="entry name" value="GH04784P"/>
    <property type="match status" value="1"/>
</dbReference>